<sequence>MEASLGLRASISLSSSSSAFLWASTLSLVEMDDGVESPERPLAASFIESDVLVPSPCFSTSASSRDDSGASRSVLVCDGGVFRFSSTEFRNSAGASGVSFVGYAGTGGVGGDWGALEVSLFTSLCLVSLSFASPLASVPPASPCLSEVCVVLGPDFSGAFTIGESDCPGVFVCTDGPLTSEDASSSEVSVSPGDCEPSPSSEREFGGIPPTDRGVSNEEIIFPLEHSTERGSKGEFTSGSPREPSSLPALLPPPAAKPSACPKTAPHHSTQRAHTSSTRPVIIIAITPVTCV</sequence>
<dbReference type="EMBL" id="AYLP01000184">
    <property type="protein sequence ID" value="ESS62437.1"/>
    <property type="molecule type" value="Genomic_DNA"/>
</dbReference>
<proteinExistence type="predicted"/>
<evidence type="ECO:0000313" key="2">
    <source>
        <dbReference type="EMBL" id="ESS62437.1"/>
    </source>
</evidence>
<accession>V5B8S8</accession>
<comment type="caution">
    <text evidence="2">The sequence shown here is derived from an EMBL/GenBank/DDBJ whole genome shotgun (WGS) entry which is preliminary data.</text>
</comment>
<reference evidence="2 3" key="1">
    <citation type="journal article" date="2014" name="Genome Announc.">
        <title>Trypanosoma cruzi Clone Dm28c Draft Genome Sequence.</title>
        <authorList>
            <person name="Grisard E.C."/>
            <person name="Teixeira S.M."/>
            <person name="de Almeida L.G."/>
            <person name="Stoco P.H."/>
            <person name="Gerber A.L."/>
            <person name="Talavera-Lopez C."/>
            <person name="Lima O.C."/>
            <person name="Andersson B."/>
            <person name="de Vasconcelos A.T."/>
        </authorList>
    </citation>
    <scope>NUCLEOTIDE SEQUENCE [LARGE SCALE GENOMIC DNA]</scope>
    <source>
        <strain evidence="2 3">Dm28c</strain>
    </source>
</reference>
<dbReference type="AlphaFoldDB" id="V5B8S8"/>
<protein>
    <submittedName>
        <fullName evidence="2">Uncharacterized protein</fullName>
    </submittedName>
</protein>
<feature type="compositionally biased region" description="Low complexity" evidence="1">
    <location>
        <begin position="181"/>
        <end position="191"/>
    </location>
</feature>
<name>V5B8S8_TRYCR</name>
<organism evidence="2 3">
    <name type="scientific">Trypanosoma cruzi Dm28c</name>
    <dbReference type="NCBI Taxonomy" id="1416333"/>
    <lineage>
        <taxon>Eukaryota</taxon>
        <taxon>Discoba</taxon>
        <taxon>Euglenozoa</taxon>
        <taxon>Kinetoplastea</taxon>
        <taxon>Metakinetoplastina</taxon>
        <taxon>Trypanosomatida</taxon>
        <taxon>Trypanosomatidae</taxon>
        <taxon>Trypanosoma</taxon>
        <taxon>Schizotrypanum</taxon>
    </lineage>
</organism>
<dbReference type="VEuPathDB" id="TriTrypDB:TCDM_09903"/>
<feature type="region of interest" description="Disordered" evidence="1">
    <location>
        <begin position="181"/>
        <end position="278"/>
    </location>
</feature>
<dbReference type="Proteomes" id="UP000017861">
    <property type="component" value="Unassembled WGS sequence"/>
</dbReference>
<evidence type="ECO:0000313" key="3">
    <source>
        <dbReference type="Proteomes" id="UP000017861"/>
    </source>
</evidence>
<evidence type="ECO:0000256" key="1">
    <source>
        <dbReference type="SAM" id="MobiDB-lite"/>
    </source>
</evidence>
<gene>
    <name evidence="2" type="ORF">TCDM_09903</name>
</gene>